<reference evidence="4" key="1">
    <citation type="submission" date="2016-10" db="EMBL/GenBank/DDBJ databases">
        <authorList>
            <person name="Varghese N."/>
            <person name="Submissions S."/>
        </authorList>
    </citation>
    <scope>NUCLEOTIDE SEQUENCE [LARGE SCALE GENOMIC DNA]</scope>
    <source>
        <strain evidence="4">S6-262</strain>
    </source>
</reference>
<evidence type="ECO:0000256" key="1">
    <source>
        <dbReference type="SAM" id="SignalP"/>
    </source>
</evidence>
<protein>
    <recommendedName>
        <fullName evidence="2">SnoaL-like domain-containing protein</fullName>
    </recommendedName>
</protein>
<name>A0A1H7YZR0_9SPHN</name>
<dbReference type="Proteomes" id="UP000199206">
    <property type="component" value="Unassembled WGS sequence"/>
</dbReference>
<accession>A0A1H7YZR0</accession>
<dbReference type="EMBL" id="FOCF01000001">
    <property type="protein sequence ID" value="SEM50818.1"/>
    <property type="molecule type" value="Genomic_DNA"/>
</dbReference>
<dbReference type="Pfam" id="PF13474">
    <property type="entry name" value="SnoaL_3"/>
    <property type="match status" value="1"/>
</dbReference>
<keyword evidence="4" id="KW-1185">Reference proteome</keyword>
<sequence length="142" mass="15458">MMRAIGWLALSLMSLPGAVAAAPDPVAAVMRQSAAGWNAGDLDRFMTIYADDATFVVDKGLIRGKAAIAAHYRPSFVGKGAAGANKRGRLSFQFLGTRVIDARHRLLWARWTLTGDRIESGMTTLLFERRPAGWRIVSDHSS</sequence>
<gene>
    <name evidence="3" type="ORF">SAMN05192583_0451</name>
</gene>
<dbReference type="InterPro" id="IPR011944">
    <property type="entry name" value="Steroid_delta5-4_isomerase"/>
</dbReference>
<keyword evidence="1" id="KW-0732">Signal</keyword>
<dbReference type="STRING" id="1166340.SAMN05192583_0451"/>
<dbReference type="AlphaFoldDB" id="A0A1H7YZR0"/>
<proteinExistence type="predicted"/>
<dbReference type="OrthoDB" id="120856at2"/>
<evidence type="ECO:0000313" key="4">
    <source>
        <dbReference type="Proteomes" id="UP000199206"/>
    </source>
</evidence>
<dbReference type="NCBIfam" id="TIGR02246">
    <property type="entry name" value="SgcJ/EcaC family oxidoreductase"/>
    <property type="match status" value="1"/>
</dbReference>
<dbReference type="RefSeq" id="WP_093663819.1">
    <property type="nucleotide sequence ID" value="NZ_FOCF01000001.1"/>
</dbReference>
<dbReference type="InterPro" id="IPR032710">
    <property type="entry name" value="NTF2-like_dom_sf"/>
</dbReference>
<feature type="chain" id="PRO_5011789060" description="SnoaL-like domain-containing protein" evidence="1">
    <location>
        <begin position="22"/>
        <end position="142"/>
    </location>
</feature>
<evidence type="ECO:0000259" key="2">
    <source>
        <dbReference type="Pfam" id="PF13474"/>
    </source>
</evidence>
<dbReference type="Gene3D" id="3.10.450.50">
    <property type="match status" value="1"/>
</dbReference>
<organism evidence="3 4">
    <name type="scientific">Sphingomonas gellani</name>
    <dbReference type="NCBI Taxonomy" id="1166340"/>
    <lineage>
        <taxon>Bacteria</taxon>
        <taxon>Pseudomonadati</taxon>
        <taxon>Pseudomonadota</taxon>
        <taxon>Alphaproteobacteria</taxon>
        <taxon>Sphingomonadales</taxon>
        <taxon>Sphingomonadaceae</taxon>
        <taxon>Sphingomonas</taxon>
    </lineage>
</organism>
<dbReference type="SUPFAM" id="SSF54427">
    <property type="entry name" value="NTF2-like"/>
    <property type="match status" value="1"/>
</dbReference>
<evidence type="ECO:0000313" key="3">
    <source>
        <dbReference type="EMBL" id="SEM50818.1"/>
    </source>
</evidence>
<dbReference type="InterPro" id="IPR037401">
    <property type="entry name" value="SnoaL-like"/>
</dbReference>
<feature type="domain" description="SnoaL-like" evidence="2">
    <location>
        <begin position="26"/>
        <end position="142"/>
    </location>
</feature>
<feature type="signal peptide" evidence="1">
    <location>
        <begin position="1"/>
        <end position="21"/>
    </location>
</feature>